<feature type="binding site" evidence="7">
    <location>
        <position position="96"/>
    </location>
    <ligand>
        <name>Mg(2+)</name>
        <dbReference type="ChEBI" id="CHEBI:18420"/>
    </ligand>
</feature>
<keyword evidence="2 7" id="KW-1277">Toxin-antitoxin system</keyword>
<dbReference type="InterPro" id="IPR002716">
    <property type="entry name" value="PIN_dom"/>
</dbReference>
<proteinExistence type="inferred from homology"/>
<dbReference type="GO" id="GO:0000287">
    <property type="term" value="F:magnesium ion binding"/>
    <property type="evidence" value="ECO:0007669"/>
    <property type="project" value="UniProtKB-UniRule"/>
</dbReference>
<evidence type="ECO:0000256" key="7">
    <source>
        <dbReference type="HAMAP-Rule" id="MF_00265"/>
    </source>
</evidence>
<dbReference type="AlphaFoldDB" id="A0A1X0A6F5"/>
<evidence type="ECO:0000259" key="8">
    <source>
        <dbReference type="Pfam" id="PF01850"/>
    </source>
</evidence>
<dbReference type="Gene3D" id="3.40.50.1010">
    <property type="entry name" value="5'-nuclease"/>
    <property type="match status" value="1"/>
</dbReference>
<dbReference type="GO" id="GO:0016787">
    <property type="term" value="F:hydrolase activity"/>
    <property type="evidence" value="ECO:0007669"/>
    <property type="project" value="UniProtKB-KW"/>
</dbReference>
<dbReference type="SUPFAM" id="SSF88723">
    <property type="entry name" value="PIN domain-like"/>
    <property type="match status" value="1"/>
</dbReference>
<dbReference type="GO" id="GO:0090729">
    <property type="term" value="F:toxin activity"/>
    <property type="evidence" value="ECO:0007669"/>
    <property type="project" value="UniProtKB-KW"/>
</dbReference>
<feature type="domain" description="PIN" evidence="8">
    <location>
        <begin position="1"/>
        <end position="119"/>
    </location>
</feature>
<evidence type="ECO:0000313" key="10">
    <source>
        <dbReference type="Proteomes" id="UP000192284"/>
    </source>
</evidence>
<evidence type="ECO:0000256" key="6">
    <source>
        <dbReference type="ARBA" id="ARBA00022842"/>
    </source>
</evidence>
<dbReference type="RefSeq" id="WP_083111515.1">
    <property type="nucleotide sequence ID" value="NZ_JACKTS010000031.1"/>
</dbReference>
<dbReference type="PANTHER" id="PTHR42740">
    <property type="entry name" value="RIBONUCLEASE VAPC3"/>
    <property type="match status" value="1"/>
</dbReference>
<dbReference type="CDD" id="cd18756">
    <property type="entry name" value="PIN_MtVapC15-VapC11-like"/>
    <property type="match status" value="1"/>
</dbReference>
<dbReference type="OrthoDB" id="9811788at2"/>
<dbReference type="InterPro" id="IPR051749">
    <property type="entry name" value="PINc/VapC_TA_RNase"/>
</dbReference>
<keyword evidence="4 7" id="KW-0479">Metal-binding</keyword>
<accession>A0A1X0A6F5</accession>
<keyword evidence="5 7" id="KW-0378">Hydrolase</keyword>
<organism evidence="9 10">
    <name type="scientific">Mycobacterium angelicum</name>
    <dbReference type="NCBI Taxonomy" id="470074"/>
    <lineage>
        <taxon>Bacteria</taxon>
        <taxon>Bacillati</taxon>
        <taxon>Actinomycetota</taxon>
        <taxon>Actinomycetes</taxon>
        <taxon>Mycobacteriales</taxon>
        <taxon>Mycobacteriaceae</taxon>
        <taxon>Mycobacterium</taxon>
    </lineage>
</organism>
<keyword evidence="3 7" id="KW-0540">Nuclease</keyword>
<dbReference type="EMBL" id="MVHE01000003">
    <property type="protein sequence ID" value="ORA25256.1"/>
    <property type="molecule type" value="Genomic_DNA"/>
</dbReference>
<evidence type="ECO:0000256" key="5">
    <source>
        <dbReference type="ARBA" id="ARBA00022801"/>
    </source>
</evidence>
<keyword evidence="6 7" id="KW-0460">Magnesium</keyword>
<sequence>MIVDTSVWIEFLSTSESFASRWLADRIAANSEVIVPEVVMMELLIGTTDESKAALRRRLLQRFTIEPLAPVRDAEDAAAIHRRCRRGGDTIRSLIDCQVAAVALRIGVTVAHRDRDYEVIRTHCGLQTEPLF</sequence>
<evidence type="ECO:0000256" key="3">
    <source>
        <dbReference type="ARBA" id="ARBA00022722"/>
    </source>
</evidence>
<feature type="binding site" evidence="7">
    <location>
        <position position="4"/>
    </location>
    <ligand>
        <name>Mg(2+)</name>
        <dbReference type="ChEBI" id="CHEBI:18420"/>
    </ligand>
</feature>
<comment type="caution">
    <text evidence="9">The sequence shown here is derived from an EMBL/GenBank/DDBJ whole genome shotgun (WGS) entry which is preliminary data.</text>
</comment>
<protein>
    <recommendedName>
        <fullName evidence="7">Ribonuclease VapC</fullName>
        <shortName evidence="7">RNase VapC</shortName>
        <ecNumber evidence="7">3.1.-.-</ecNumber>
    </recommendedName>
    <alternativeName>
        <fullName evidence="7">Toxin VapC</fullName>
    </alternativeName>
</protein>
<evidence type="ECO:0000256" key="4">
    <source>
        <dbReference type="ARBA" id="ARBA00022723"/>
    </source>
</evidence>
<name>A0A1X0A6F5_MYCAN</name>
<keyword evidence="7" id="KW-0800">Toxin</keyword>
<dbReference type="InterPro" id="IPR029060">
    <property type="entry name" value="PIN-like_dom_sf"/>
</dbReference>
<dbReference type="EC" id="3.1.-.-" evidence="7"/>
<dbReference type="PANTHER" id="PTHR42740:SF1">
    <property type="entry name" value="RIBONUCLEASE VAPC3"/>
    <property type="match status" value="1"/>
</dbReference>
<dbReference type="GO" id="GO:0004540">
    <property type="term" value="F:RNA nuclease activity"/>
    <property type="evidence" value="ECO:0007669"/>
    <property type="project" value="InterPro"/>
</dbReference>
<evidence type="ECO:0000256" key="2">
    <source>
        <dbReference type="ARBA" id="ARBA00022649"/>
    </source>
</evidence>
<comment type="cofactor">
    <cofactor evidence="1 7">
        <name>Mg(2+)</name>
        <dbReference type="ChEBI" id="CHEBI:18420"/>
    </cofactor>
</comment>
<dbReference type="HAMAP" id="MF_00265">
    <property type="entry name" value="VapC_Nob1"/>
    <property type="match status" value="1"/>
</dbReference>
<comment type="function">
    <text evidence="7">Toxic component of a toxin-antitoxin (TA) system. An RNase.</text>
</comment>
<comment type="similarity">
    <text evidence="7">Belongs to the PINc/VapC protein family.</text>
</comment>
<reference evidence="9 10" key="1">
    <citation type="submission" date="2017-02" db="EMBL/GenBank/DDBJ databases">
        <title>The new phylogeny of genus Mycobacterium.</title>
        <authorList>
            <person name="Tortoli E."/>
            <person name="Trovato A."/>
            <person name="Cirillo D.M."/>
        </authorList>
    </citation>
    <scope>NUCLEOTIDE SEQUENCE [LARGE SCALE GENOMIC DNA]</scope>
    <source>
        <strain evidence="9 10">DSM 45057</strain>
    </source>
</reference>
<gene>
    <name evidence="7" type="primary">vapC</name>
    <name evidence="9" type="ORF">BST12_02920</name>
</gene>
<dbReference type="Proteomes" id="UP000192284">
    <property type="component" value="Unassembled WGS sequence"/>
</dbReference>
<dbReference type="Pfam" id="PF01850">
    <property type="entry name" value="PIN"/>
    <property type="match status" value="1"/>
</dbReference>
<evidence type="ECO:0000313" key="9">
    <source>
        <dbReference type="EMBL" id="ORA25256.1"/>
    </source>
</evidence>
<dbReference type="InterPro" id="IPR022907">
    <property type="entry name" value="VapC_family"/>
</dbReference>
<keyword evidence="10" id="KW-1185">Reference proteome</keyword>
<evidence type="ECO:0000256" key="1">
    <source>
        <dbReference type="ARBA" id="ARBA00001946"/>
    </source>
</evidence>